<dbReference type="EMBL" id="LAXJ01000002">
    <property type="protein sequence ID" value="KRS14328.1"/>
    <property type="molecule type" value="Genomic_DNA"/>
</dbReference>
<dbReference type="AlphaFoldDB" id="A0A0T5NZP8"/>
<evidence type="ECO:0000313" key="2">
    <source>
        <dbReference type="Proteomes" id="UP000051295"/>
    </source>
</evidence>
<name>A0A0T5NZP8_9RHOB</name>
<organism evidence="1 2">
    <name type="scientific">Roseovarius atlanticus</name>
    <dbReference type="NCBI Taxonomy" id="1641875"/>
    <lineage>
        <taxon>Bacteria</taxon>
        <taxon>Pseudomonadati</taxon>
        <taxon>Pseudomonadota</taxon>
        <taxon>Alphaproteobacteria</taxon>
        <taxon>Rhodobacterales</taxon>
        <taxon>Roseobacteraceae</taxon>
        <taxon>Roseovarius</taxon>
    </lineage>
</organism>
<keyword evidence="2" id="KW-1185">Reference proteome</keyword>
<proteinExistence type="predicted"/>
<protein>
    <submittedName>
        <fullName evidence="1">Uncharacterized protein</fullName>
    </submittedName>
</protein>
<evidence type="ECO:0000313" key="1">
    <source>
        <dbReference type="EMBL" id="KRS14328.1"/>
    </source>
</evidence>
<sequence length="60" mass="6955">MPEIQERPKVPEYLLICPGEPVPVGNETETEFLEWVEDTRQAGQRCRVNLDAVRKILEEC</sequence>
<comment type="caution">
    <text evidence="1">The sequence shown here is derived from an EMBL/GenBank/DDBJ whole genome shotgun (WGS) entry which is preliminary data.</text>
</comment>
<gene>
    <name evidence="1" type="ORF">XM53_00930</name>
</gene>
<dbReference type="PATRIC" id="fig|1641875.4.peg.1273"/>
<dbReference type="Proteomes" id="UP000051295">
    <property type="component" value="Unassembled WGS sequence"/>
</dbReference>
<reference evidence="1 2" key="1">
    <citation type="submission" date="2015-04" db="EMBL/GenBank/DDBJ databases">
        <title>The draft genome sequence of Roseovarius sp.R12b.</title>
        <authorList>
            <person name="Li G."/>
            <person name="Lai Q."/>
            <person name="Shao Z."/>
            <person name="Yan P."/>
        </authorList>
    </citation>
    <scope>NUCLEOTIDE SEQUENCE [LARGE SCALE GENOMIC DNA]</scope>
    <source>
        <strain evidence="1 2">R12B</strain>
    </source>
</reference>
<accession>A0A0T5NZP8</accession>